<feature type="compositionally biased region" description="Polar residues" evidence="2">
    <location>
        <begin position="845"/>
        <end position="854"/>
    </location>
</feature>
<feature type="region of interest" description="Disordered" evidence="2">
    <location>
        <begin position="248"/>
        <end position="267"/>
    </location>
</feature>
<feature type="compositionally biased region" description="Low complexity" evidence="2">
    <location>
        <begin position="280"/>
        <end position="289"/>
    </location>
</feature>
<evidence type="ECO:0000313" key="3">
    <source>
        <dbReference type="EMBL" id="EPT03110.1"/>
    </source>
</evidence>
<keyword evidence="4" id="KW-1185">Reference proteome</keyword>
<dbReference type="STRING" id="743788.S8FY24"/>
<protein>
    <submittedName>
        <fullName evidence="3">Uncharacterized protein</fullName>
    </submittedName>
</protein>
<feature type="region of interest" description="Disordered" evidence="2">
    <location>
        <begin position="29"/>
        <end position="102"/>
    </location>
</feature>
<feature type="coiled-coil region" evidence="1">
    <location>
        <begin position="419"/>
        <end position="561"/>
    </location>
</feature>
<feature type="region of interest" description="Disordered" evidence="2">
    <location>
        <begin position="280"/>
        <end position="355"/>
    </location>
</feature>
<name>S8FY24_FOMSC</name>
<feature type="compositionally biased region" description="Low complexity" evidence="2">
    <location>
        <begin position="1076"/>
        <end position="1086"/>
    </location>
</feature>
<dbReference type="EMBL" id="KE504131">
    <property type="protein sequence ID" value="EPT03110.1"/>
    <property type="molecule type" value="Genomic_DNA"/>
</dbReference>
<dbReference type="eggNOG" id="ENOG502R0ZM">
    <property type="taxonomic scope" value="Eukaryota"/>
</dbReference>
<dbReference type="AlphaFoldDB" id="S8FY24"/>
<feature type="compositionally biased region" description="Low complexity" evidence="2">
    <location>
        <begin position="320"/>
        <end position="350"/>
    </location>
</feature>
<feature type="compositionally biased region" description="Low complexity" evidence="2">
    <location>
        <begin position="1005"/>
        <end position="1029"/>
    </location>
</feature>
<feature type="region of interest" description="Disordered" evidence="2">
    <location>
        <begin position="775"/>
        <end position="812"/>
    </location>
</feature>
<feature type="region of interest" description="Disordered" evidence="2">
    <location>
        <begin position="620"/>
        <end position="703"/>
    </location>
</feature>
<feature type="compositionally biased region" description="Low complexity" evidence="2">
    <location>
        <begin position="71"/>
        <end position="83"/>
    </location>
</feature>
<feature type="compositionally biased region" description="Polar residues" evidence="2">
    <location>
        <begin position="649"/>
        <end position="671"/>
    </location>
</feature>
<feature type="compositionally biased region" description="Basic and acidic residues" evidence="2">
    <location>
        <begin position="1105"/>
        <end position="1130"/>
    </location>
</feature>
<evidence type="ECO:0000256" key="2">
    <source>
        <dbReference type="SAM" id="MobiDB-lite"/>
    </source>
</evidence>
<reference evidence="3 4" key="1">
    <citation type="journal article" date="2012" name="Science">
        <title>The Paleozoic origin of enzymatic lignin decomposition reconstructed from 31 fungal genomes.</title>
        <authorList>
            <person name="Floudas D."/>
            <person name="Binder M."/>
            <person name="Riley R."/>
            <person name="Barry K."/>
            <person name="Blanchette R.A."/>
            <person name="Henrissat B."/>
            <person name="Martinez A.T."/>
            <person name="Otillar R."/>
            <person name="Spatafora J.W."/>
            <person name="Yadav J.S."/>
            <person name="Aerts A."/>
            <person name="Benoit I."/>
            <person name="Boyd A."/>
            <person name="Carlson A."/>
            <person name="Copeland A."/>
            <person name="Coutinho P.M."/>
            <person name="de Vries R.P."/>
            <person name="Ferreira P."/>
            <person name="Findley K."/>
            <person name="Foster B."/>
            <person name="Gaskell J."/>
            <person name="Glotzer D."/>
            <person name="Gorecki P."/>
            <person name="Heitman J."/>
            <person name="Hesse C."/>
            <person name="Hori C."/>
            <person name="Igarashi K."/>
            <person name="Jurgens J.A."/>
            <person name="Kallen N."/>
            <person name="Kersten P."/>
            <person name="Kohler A."/>
            <person name="Kuees U."/>
            <person name="Kumar T.K.A."/>
            <person name="Kuo A."/>
            <person name="LaButti K."/>
            <person name="Larrondo L.F."/>
            <person name="Lindquist E."/>
            <person name="Ling A."/>
            <person name="Lombard V."/>
            <person name="Lucas S."/>
            <person name="Lundell T."/>
            <person name="Martin R."/>
            <person name="McLaughlin D.J."/>
            <person name="Morgenstern I."/>
            <person name="Morin E."/>
            <person name="Murat C."/>
            <person name="Nagy L.G."/>
            <person name="Nolan M."/>
            <person name="Ohm R.A."/>
            <person name="Patyshakuliyeva A."/>
            <person name="Rokas A."/>
            <person name="Ruiz-Duenas F.J."/>
            <person name="Sabat G."/>
            <person name="Salamov A."/>
            <person name="Samejima M."/>
            <person name="Schmutz J."/>
            <person name="Slot J.C."/>
            <person name="St John F."/>
            <person name="Stenlid J."/>
            <person name="Sun H."/>
            <person name="Sun S."/>
            <person name="Syed K."/>
            <person name="Tsang A."/>
            <person name="Wiebenga A."/>
            <person name="Young D."/>
            <person name="Pisabarro A."/>
            <person name="Eastwood D.C."/>
            <person name="Martin F."/>
            <person name="Cullen D."/>
            <person name="Grigoriev I.V."/>
            <person name="Hibbett D.S."/>
        </authorList>
    </citation>
    <scope>NUCLEOTIDE SEQUENCE</scope>
    <source>
        <strain evidence="4">FP-58527</strain>
    </source>
</reference>
<dbReference type="OrthoDB" id="2528184at2759"/>
<sequence length="1151" mass="124171">MDHTAVANNAAREEANILADKMRMDSFRLGGALPSANNSGSKPRHARSHSRNGSVSVPLSFPTPAVTTPDEPSSPTRTSVSSKRSSHHRRRSSVSTRRESADMMGVSLPSIAQSVSDDNINLGDKDSVRRRALWALEGKTDMGSFAKVEIPEFDAAETSKRPFEFPSKPSFPPGTGNKRESLGKLMASVSSKEQLGTLVEEEEEEEEHHVPETESPVEVTVTSPSPAPARRRPASLNLRPLSLAAGSVVTGDLPTPTLSPSPSARSGLRSLTLAAKRQSLNLPSSTSPSSGPPTQRPSLNLDLKSERRQSFRAPQLPRRSSISYVSSESPSQSMSGLPTPEMTPTSTSPRTQEDMESFLASRSTRPLSTSEQHFLFQAHATLVQRITDLERALSSRSSRSYSRPVSYASDSSAMSSEPSDEMLSLIADLKAERDELKKDVDGWRTRVSDLEKQISLYAKRVDAERRDAWVARQRIGLLEIEKTGLDKVLQAKTTEAKDAVEQLAQVQSEKSAAEQEVQRLRAELERMAAAQNECVRLQAELNAEKQKREEVEKELEHAGLMNTPRPFEVPAAMSRTMMFARSRGLGFQSIDSEGSFTDVDSVDLSLDKFEFGLKAVAEEDEETLSNMSDEDELARFEDEEEGDADVFPQSLTTSSFGSSEDVSELTVQSEPQVPPLSRSPSATPSPLPTPEAPKLEHSRARSLSKAWSFPTEPVVAVSRVDEIDRFFGCLEDVDNSPPLDSRLRSMESGKTLFSQALAEADDELPPFVIPADVGVEVTPESPKRELDVVMEEDEEEADEDDSDAAQANTSVDDEFVGEVDEGGIKFTFTIPPEFQAAVEPVAPSTPAQKSSPAVQTPVAEEADSSFTFPQTRAASAYPSPSSIPRLASAKVTGTPKSPVLSARSTNIPSGFKTPPAKRGAASPMFIPQPRSQTSPTLKSPPPSAGKITSFIPQPRRASPTSIKRSGIPVMSPSNSGSGSPRTVTTKAPTASPVMSSHALSDTEDPFAPASHPAPSSQSPISPSSTMSMSPTLASRLSFQTLTNFMPSLPWSPRSRASATAAAAAALCFIPEGAGHSSAPSDVSVSSTFVNAPRPVPVQPEAAKPPPKDKAYVQREKQLEKLRLRLEDERRVRRPGVASGAHGKTQGAVTRP</sequence>
<evidence type="ECO:0000256" key="1">
    <source>
        <dbReference type="SAM" id="Coils"/>
    </source>
</evidence>
<feature type="compositionally biased region" description="Polar residues" evidence="2">
    <location>
        <begin position="971"/>
        <end position="999"/>
    </location>
</feature>
<keyword evidence="1" id="KW-0175">Coiled coil</keyword>
<proteinExistence type="predicted"/>
<dbReference type="HOGENOM" id="CLU_004656_0_0_1"/>
<dbReference type="InParanoid" id="S8FY24"/>
<evidence type="ECO:0000313" key="4">
    <source>
        <dbReference type="Proteomes" id="UP000015241"/>
    </source>
</evidence>
<feature type="region of interest" description="Disordered" evidence="2">
    <location>
        <begin position="157"/>
        <end position="237"/>
    </location>
</feature>
<dbReference type="Proteomes" id="UP000015241">
    <property type="component" value="Unassembled WGS sequence"/>
</dbReference>
<gene>
    <name evidence="3" type="ORF">FOMPIDRAFT_1022479</name>
</gene>
<feature type="region of interest" description="Disordered" evidence="2">
    <location>
        <begin position="837"/>
        <end position="1029"/>
    </location>
</feature>
<organism evidence="3 4">
    <name type="scientific">Fomitopsis schrenkii</name>
    <name type="common">Brown rot fungus</name>
    <dbReference type="NCBI Taxonomy" id="2126942"/>
    <lineage>
        <taxon>Eukaryota</taxon>
        <taxon>Fungi</taxon>
        <taxon>Dikarya</taxon>
        <taxon>Basidiomycota</taxon>
        <taxon>Agaricomycotina</taxon>
        <taxon>Agaricomycetes</taxon>
        <taxon>Polyporales</taxon>
        <taxon>Fomitopsis</taxon>
    </lineage>
</organism>
<accession>S8FY24</accession>
<feature type="compositionally biased region" description="Low complexity" evidence="2">
    <location>
        <begin position="213"/>
        <end position="224"/>
    </location>
</feature>
<feature type="compositionally biased region" description="Acidic residues" evidence="2">
    <location>
        <begin position="620"/>
        <end position="644"/>
    </location>
</feature>
<feature type="compositionally biased region" description="Low complexity" evidence="2">
    <location>
        <begin position="873"/>
        <end position="884"/>
    </location>
</feature>
<feature type="compositionally biased region" description="Low complexity" evidence="2">
    <location>
        <begin position="253"/>
        <end position="263"/>
    </location>
</feature>
<feature type="region of interest" description="Disordered" evidence="2">
    <location>
        <begin position="1072"/>
        <end position="1151"/>
    </location>
</feature>
<feature type="compositionally biased region" description="Acidic residues" evidence="2">
    <location>
        <begin position="788"/>
        <end position="803"/>
    </location>
</feature>